<evidence type="ECO:0000313" key="2">
    <source>
        <dbReference type="Proteomes" id="UP000470876"/>
    </source>
</evidence>
<name>A0ABX0CL50_9NOCA</name>
<comment type="caution">
    <text evidence="1">The sequence shown here is derived from an EMBL/GenBank/DDBJ whole genome shotgun (WGS) entry which is preliminary data.</text>
</comment>
<sequence>MTDYNPVTVEAAIRQCANQIAEGVQICGTRYAEYLDADREYDVACARAYLAAAGPVHTRQHTVELATQDERARRDAADAAYRYADRRARALEAELRALQSVGASIRQMYGVAGRGEGM</sequence>
<dbReference type="Proteomes" id="UP000470876">
    <property type="component" value="Unassembled WGS sequence"/>
</dbReference>
<evidence type="ECO:0008006" key="3">
    <source>
        <dbReference type="Google" id="ProtNLM"/>
    </source>
</evidence>
<accession>A0ABX0CL50</accession>
<protein>
    <recommendedName>
        <fullName evidence="3">ESX-1 secretion-associated protein</fullName>
    </recommendedName>
</protein>
<evidence type="ECO:0000313" key="1">
    <source>
        <dbReference type="EMBL" id="NEW54464.1"/>
    </source>
</evidence>
<reference evidence="1 2" key="1">
    <citation type="submission" date="2020-01" db="EMBL/GenBank/DDBJ databases">
        <title>Genetics and antimicrobial susceptibilities of Nocardia species isolated from the soil; a comparison with species isolated from humans.</title>
        <authorList>
            <person name="Carrasco G."/>
            <person name="Monzon S."/>
            <person name="Sansegundo M."/>
            <person name="Garcia E."/>
            <person name="Garrido N."/>
            <person name="Medina M.J."/>
            <person name="Villalon P."/>
            <person name="Ramirez-Arocha A.C."/>
            <person name="Jimenez P."/>
            <person name="Cuesta I."/>
            <person name="Valdezate S."/>
        </authorList>
    </citation>
    <scope>NUCLEOTIDE SEQUENCE [LARGE SCALE GENOMIC DNA]</scope>
    <source>
        <strain evidence="1 2">CNM20110649</strain>
    </source>
</reference>
<organism evidence="1 2">
    <name type="scientific">Nocardia cyriacigeorgica</name>
    <dbReference type="NCBI Taxonomy" id="135487"/>
    <lineage>
        <taxon>Bacteria</taxon>
        <taxon>Bacillati</taxon>
        <taxon>Actinomycetota</taxon>
        <taxon>Actinomycetes</taxon>
        <taxon>Mycobacteriales</taxon>
        <taxon>Nocardiaceae</taxon>
        <taxon>Nocardia</taxon>
    </lineage>
</organism>
<dbReference type="EMBL" id="JAAGUX010000002">
    <property type="protein sequence ID" value="NEW54464.1"/>
    <property type="molecule type" value="Genomic_DNA"/>
</dbReference>
<keyword evidence="2" id="KW-1185">Reference proteome</keyword>
<gene>
    <name evidence="1" type="ORF">GV794_02125</name>
</gene>
<proteinExistence type="predicted"/>
<dbReference type="RefSeq" id="WP_163828072.1">
    <property type="nucleotide sequence ID" value="NZ_JAAGUX010000002.1"/>
</dbReference>